<sequence>MENKEVIGDSQHGFTKGKLCLTNSVAFYDGDTVLVDKRRATDIIYLDSCRAFDAVLRNILVSKLERRGFDGWTTWIRNWLDGCTQSCGQRLNVQVETSDKKCSLGIRGRLGREWIESSPEEKDLGVLGDEKLTMSWHCVLAAQKANCVLDRIKRNMVRHWPRLPREAVDAPSLETFQARLDGALGNLG</sequence>
<dbReference type="PANTHER" id="PTHR33332">
    <property type="entry name" value="REVERSE TRANSCRIPTASE DOMAIN-CONTAINING PROTEIN"/>
    <property type="match status" value="1"/>
</dbReference>
<proteinExistence type="predicted"/>
<name>A0ABC9XEP9_GRUJA</name>
<protein>
    <recommendedName>
        <fullName evidence="3">Reverse transcriptase</fullName>
    </recommendedName>
</protein>
<accession>A0ABC9XEP9</accession>
<organism evidence="1 2">
    <name type="scientific">Grus japonensis</name>
    <name type="common">Japanese crane</name>
    <name type="synonym">Red-crowned crane</name>
    <dbReference type="NCBI Taxonomy" id="30415"/>
    <lineage>
        <taxon>Eukaryota</taxon>
        <taxon>Metazoa</taxon>
        <taxon>Chordata</taxon>
        <taxon>Craniata</taxon>
        <taxon>Vertebrata</taxon>
        <taxon>Euteleostomi</taxon>
        <taxon>Archelosauria</taxon>
        <taxon>Archosauria</taxon>
        <taxon>Dinosauria</taxon>
        <taxon>Saurischia</taxon>
        <taxon>Theropoda</taxon>
        <taxon>Coelurosauria</taxon>
        <taxon>Aves</taxon>
        <taxon>Neognathae</taxon>
        <taxon>Neoaves</taxon>
        <taxon>Gruiformes</taxon>
        <taxon>Gruidae</taxon>
        <taxon>Grus</taxon>
    </lineage>
</organism>
<evidence type="ECO:0000313" key="1">
    <source>
        <dbReference type="EMBL" id="GAB0196113.1"/>
    </source>
</evidence>
<gene>
    <name evidence="1" type="ORF">GRJ2_002076600</name>
</gene>
<reference evidence="1 2" key="1">
    <citation type="submission" date="2024-06" db="EMBL/GenBank/DDBJ databases">
        <title>The draft genome of Grus japonensis, version 3.</title>
        <authorList>
            <person name="Nabeshima K."/>
            <person name="Suzuki S."/>
            <person name="Onuma M."/>
        </authorList>
    </citation>
    <scope>NUCLEOTIDE SEQUENCE [LARGE SCALE GENOMIC DNA]</scope>
    <source>
        <strain evidence="1 2">451A</strain>
    </source>
</reference>
<dbReference type="Proteomes" id="UP001623348">
    <property type="component" value="Unassembled WGS sequence"/>
</dbReference>
<dbReference type="EMBL" id="BAAFJT010000014">
    <property type="protein sequence ID" value="GAB0196113.1"/>
    <property type="molecule type" value="Genomic_DNA"/>
</dbReference>
<keyword evidence="2" id="KW-1185">Reference proteome</keyword>
<comment type="caution">
    <text evidence="1">The sequence shown here is derived from an EMBL/GenBank/DDBJ whole genome shotgun (WGS) entry which is preliminary data.</text>
</comment>
<dbReference type="AlphaFoldDB" id="A0ABC9XEP9"/>
<evidence type="ECO:0000313" key="2">
    <source>
        <dbReference type="Proteomes" id="UP001623348"/>
    </source>
</evidence>
<evidence type="ECO:0008006" key="3">
    <source>
        <dbReference type="Google" id="ProtNLM"/>
    </source>
</evidence>